<organism evidence="1 2">
    <name type="scientific">Colocasia esculenta</name>
    <name type="common">Wild taro</name>
    <name type="synonym">Arum esculentum</name>
    <dbReference type="NCBI Taxonomy" id="4460"/>
    <lineage>
        <taxon>Eukaryota</taxon>
        <taxon>Viridiplantae</taxon>
        <taxon>Streptophyta</taxon>
        <taxon>Embryophyta</taxon>
        <taxon>Tracheophyta</taxon>
        <taxon>Spermatophyta</taxon>
        <taxon>Magnoliopsida</taxon>
        <taxon>Liliopsida</taxon>
        <taxon>Araceae</taxon>
        <taxon>Aroideae</taxon>
        <taxon>Colocasieae</taxon>
        <taxon>Colocasia</taxon>
    </lineage>
</organism>
<keyword evidence="2" id="KW-1185">Reference proteome</keyword>
<proteinExistence type="predicted"/>
<dbReference type="AlphaFoldDB" id="A0A843X7C8"/>
<sequence>MLERVMQGRESNSTGIFGWISAPRTRLEPLGHSLCPQQYAFKSSKVIRLIIVLDSQEQYNTVGATRLKGTKRVLDE</sequence>
<reference evidence="1" key="1">
    <citation type="submission" date="2017-07" db="EMBL/GenBank/DDBJ databases">
        <title>Taro Niue Genome Assembly and Annotation.</title>
        <authorList>
            <person name="Atibalentja N."/>
            <person name="Keating K."/>
            <person name="Fields C.J."/>
        </authorList>
    </citation>
    <scope>NUCLEOTIDE SEQUENCE</scope>
    <source>
        <strain evidence="1">Niue_2</strain>
        <tissue evidence="1">Leaf</tissue>
    </source>
</reference>
<evidence type="ECO:0000313" key="1">
    <source>
        <dbReference type="EMBL" id="MQM14754.1"/>
    </source>
</evidence>
<evidence type="ECO:0000313" key="2">
    <source>
        <dbReference type="Proteomes" id="UP000652761"/>
    </source>
</evidence>
<dbReference type="Proteomes" id="UP000652761">
    <property type="component" value="Unassembled WGS sequence"/>
</dbReference>
<comment type="caution">
    <text evidence="1">The sequence shown here is derived from an EMBL/GenBank/DDBJ whole genome shotgun (WGS) entry which is preliminary data.</text>
</comment>
<name>A0A843X7C8_COLES</name>
<accession>A0A843X7C8</accession>
<gene>
    <name evidence="1" type="ORF">Taro_047690</name>
</gene>
<dbReference type="EMBL" id="NMUH01006220">
    <property type="protein sequence ID" value="MQM14754.1"/>
    <property type="molecule type" value="Genomic_DNA"/>
</dbReference>
<protein>
    <submittedName>
        <fullName evidence="1">Uncharacterized protein</fullName>
    </submittedName>
</protein>